<gene>
    <name evidence="4" type="ORF">GHC57_11755</name>
</gene>
<comment type="caution">
    <text evidence="4">The sequence shown here is derived from an EMBL/GenBank/DDBJ whole genome shotgun (WGS) entry which is preliminary data.</text>
</comment>
<protein>
    <submittedName>
        <fullName evidence="4">GNAT family N-acetyltransferase</fullName>
    </submittedName>
</protein>
<evidence type="ECO:0000259" key="3">
    <source>
        <dbReference type="PROSITE" id="PS51186"/>
    </source>
</evidence>
<keyword evidence="2" id="KW-0012">Acyltransferase</keyword>
<dbReference type="OrthoDB" id="9804026at2"/>
<reference evidence="4 5" key="1">
    <citation type="submission" date="2019-10" db="EMBL/GenBank/DDBJ databases">
        <title>Draft whole-genome sequence of the purple nonsulfur photosynthetic bacterium Roseospira navarrensis DSM 15114.</title>
        <authorList>
            <person name="Kyndt J.A."/>
            <person name="Meyer T.E."/>
        </authorList>
    </citation>
    <scope>NUCLEOTIDE SEQUENCE [LARGE SCALE GENOMIC DNA]</scope>
    <source>
        <strain evidence="4 5">DSM 15114</strain>
    </source>
</reference>
<keyword evidence="1 4" id="KW-0808">Transferase</keyword>
<dbReference type="RefSeq" id="WP_153344430.1">
    <property type="nucleotide sequence ID" value="NZ_WIVE01000035.1"/>
</dbReference>
<dbReference type="AlphaFoldDB" id="A0A7X2D5G7"/>
<dbReference type="PROSITE" id="PS51186">
    <property type="entry name" value="GNAT"/>
    <property type="match status" value="1"/>
</dbReference>
<evidence type="ECO:0000256" key="1">
    <source>
        <dbReference type="ARBA" id="ARBA00022679"/>
    </source>
</evidence>
<dbReference type="Proteomes" id="UP000434582">
    <property type="component" value="Unassembled WGS sequence"/>
</dbReference>
<dbReference type="GO" id="GO:0016747">
    <property type="term" value="F:acyltransferase activity, transferring groups other than amino-acyl groups"/>
    <property type="evidence" value="ECO:0007669"/>
    <property type="project" value="InterPro"/>
</dbReference>
<sequence>MTPALRAAPRPRLQPATPAHAAVLAALHAVCFRDQPWHRPWRPDEMADVLALPGVRGWLALAPDPPPADGDTEATDMDTPVGLLLVQAVGFDADILTLGVLPGGWRRHGLARALVQEGEKTLDVAGVERVHLEVAERNIAAQTFYARLGYSQVGRRPRYYHDENGVSQDAITMCRSLSQSHPAANEPRP</sequence>
<dbReference type="InterPro" id="IPR000182">
    <property type="entry name" value="GNAT_dom"/>
</dbReference>
<dbReference type="PANTHER" id="PTHR43420:SF44">
    <property type="entry name" value="ACETYLTRANSFERASE YPEA"/>
    <property type="match status" value="1"/>
</dbReference>
<dbReference type="SUPFAM" id="SSF55729">
    <property type="entry name" value="Acyl-CoA N-acyltransferases (Nat)"/>
    <property type="match status" value="1"/>
</dbReference>
<keyword evidence="5" id="KW-1185">Reference proteome</keyword>
<organism evidence="4 5">
    <name type="scientific">Roseospira navarrensis</name>
    <dbReference type="NCBI Taxonomy" id="140058"/>
    <lineage>
        <taxon>Bacteria</taxon>
        <taxon>Pseudomonadati</taxon>
        <taxon>Pseudomonadota</taxon>
        <taxon>Alphaproteobacteria</taxon>
        <taxon>Rhodospirillales</taxon>
        <taxon>Rhodospirillaceae</taxon>
        <taxon>Roseospira</taxon>
    </lineage>
</organism>
<proteinExistence type="predicted"/>
<feature type="domain" description="N-acetyltransferase" evidence="3">
    <location>
        <begin position="11"/>
        <end position="178"/>
    </location>
</feature>
<dbReference type="EMBL" id="WIVE01000035">
    <property type="protein sequence ID" value="MQX37195.1"/>
    <property type="molecule type" value="Genomic_DNA"/>
</dbReference>
<dbReference type="Pfam" id="PF00583">
    <property type="entry name" value="Acetyltransf_1"/>
    <property type="match status" value="1"/>
</dbReference>
<dbReference type="InterPro" id="IPR016181">
    <property type="entry name" value="Acyl_CoA_acyltransferase"/>
</dbReference>
<accession>A0A7X2D5G7</accession>
<dbReference type="InterPro" id="IPR050680">
    <property type="entry name" value="YpeA/RimI_acetyltransf"/>
</dbReference>
<dbReference type="PANTHER" id="PTHR43420">
    <property type="entry name" value="ACETYLTRANSFERASE"/>
    <property type="match status" value="1"/>
</dbReference>
<dbReference type="Gene3D" id="3.40.630.30">
    <property type="match status" value="1"/>
</dbReference>
<evidence type="ECO:0000313" key="5">
    <source>
        <dbReference type="Proteomes" id="UP000434582"/>
    </source>
</evidence>
<dbReference type="CDD" id="cd04301">
    <property type="entry name" value="NAT_SF"/>
    <property type="match status" value="1"/>
</dbReference>
<evidence type="ECO:0000313" key="4">
    <source>
        <dbReference type="EMBL" id="MQX37195.1"/>
    </source>
</evidence>
<name>A0A7X2D5G7_9PROT</name>
<evidence type="ECO:0000256" key="2">
    <source>
        <dbReference type="ARBA" id="ARBA00023315"/>
    </source>
</evidence>